<evidence type="ECO:0000256" key="2">
    <source>
        <dbReference type="ARBA" id="ARBA00022475"/>
    </source>
</evidence>
<evidence type="ECO:0000256" key="3">
    <source>
        <dbReference type="ARBA" id="ARBA00022692"/>
    </source>
</evidence>
<organism evidence="8 9">
    <name type="scientific">Acutalibacter muris</name>
    <dbReference type="NCBI Taxonomy" id="1796620"/>
    <lineage>
        <taxon>Bacteria</taxon>
        <taxon>Bacillati</taxon>
        <taxon>Bacillota</taxon>
        <taxon>Clostridia</taxon>
        <taxon>Eubacteriales</taxon>
        <taxon>Acutalibacteraceae</taxon>
        <taxon>Acutalibacter</taxon>
    </lineage>
</organism>
<dbReference type="Gene3D" id="3.30.70.120">
    <property type="match status" value="1"/>
</dbReference>
<dbReference type="AlphaFoldDB" id="A0AA92L6K9"/>
<dbReference type="PANTHER" id="PTHR33545">
    <property type="entry name" value="UPF0750 MEMBRANE PROTEIN YITT-RELATED"/>
    <property type="match status" value="1"/>
</dbReference>
<keyword evidence="4 6" id="KW-1133">Transmembrane helix</keyword>
<evidence type="ECO:0000256" key="1">
    <source>
        <dbReference type="ARBA" id="ARBA00004651"/>
    </source>
</evidence>
<dbReference type="InterPro" id="IPR051461">
    <property type="entry name" value="UPF0750_membrane"/>
</dbReference>
<protein>
    <submittedName>
        <fullName evidence="8">YitT family protein</fullName>
    </submittedName>
</protein>
<feature type="transmembrane region" description="Helical" evidence="6">
    <location>
        <begin position="124"/>
        <end position="146"/>
    </location>
</feature>
<dbReference type="GO" id="GO:0005886">
    <property type="term" value="C:plasma membrane"/>
    <property type="evidence" value="ECO:0007669"/>
    <property type="project" value="UniProtKB-SubCell"/>
</dbReference>
<dbReference type="InterPro" id="IPR019264">
    <property type="entry name" value="DUF2179"/>
</dbReference>
<feature type="transmembrane region" description="Helical" evidence="6">
    <location>
        <begin position="21"/>
        <end position="39"/>
    </location>
</feature>
<evidence type="ECO:0000256" key="5">
    <source>
        <dbReference type="ARBA" id="ARBA00023136"/>
    </source>
</evidence>
<evidence type="ECO:0000256" key="6">
    <source>
        <dbReference type="SAM" id="Phobius"/>
    </source>
</evidence>
<dbReference type="Pfam" id="PF10035">
    <property type="entry name" value="DUF2179"/>
    <property type="match status" value="1"/>
</dbReference>
<dbReference type="CDD" id="cd16380">
    <property type="entry name" value="YitT_C"/>
    <property type="match status" value="1"/>
</dbReference>
<evidence type="ECO:0000313" key="8">
    <source>
        <dbReference type="EMBL" id="QQR29338.1"/>
    </source>
</evidence>
<dbReference type="RefSeq" id="WP_066534947.1">
    <property type="nucleotide sequence ID" value="NZ_CAJTCQ010000004.1"/>
</dbReference>
<evidence type="ECO:0000259" key="7">
    <source>
        <dbReference type="Pfam" id="PF10035"/>
    </source>
</evidence>
<dbReference type="PIRSF" id="PIRSF006483">
    <property type="entry name" value="Membrane_protein_YitT"/>
    <property type="match status" value="1"/>
</dbReference>
<accession>A0AA92L6K9</accession>
<gene>
    <name evidence="8" type="ORF">I5Q82_14950</name>
</gene>
<keyword evidence="2" id="KW-1003">Cell membrane</keyword>
<feature type="transmembrane region" description="Helical" evidence="6">
    <location>
        <begin position="167"/>
        <end position="187"/>
    </location>
</feature>
<dbReference type="InterPro" id="IPR003740">
    <property type="entry name" value="YitT"/>
</dbReference>
<evidence type="ECO:0000313" key="9">
    <source>
        <dbReference type="Proteomes" id="UP000596035"/>
    </source>
</evidence>
<sequence>MDEEASKHGAKGLLTKENLKTFLIINAGVFLLSLGVYFFKFPNNFTTGGVSGLSIILGRLIPMPWLSPATMMWIINMALLAIGFIFLGRGFGVWTAYCSLAFSAETWLMEKFFPMESPFTHQPLLELCFAIMLPAVGSALLFNSGASSGGTDIVAMILKKYTGLDDIGKALFVSDGLIALSSCWLFGMETGLFSLLGLFLKAFVVDSVIESINLCKFFSIVTAKPDEICDFIIKDLNRSCTVVDAIGAYSHEGRKVVLIACRRGEAVHLRQRCKQVDPQCFMFITNTSEIIGKGFRSV</sequence>
<feature type="domain" description="DUF2179" evidence="7">
    <location>
        <begin position="238"/>
        <end position="292"/>
    </location>
</feature>
<feature type="transmembrane region" description="Helical" evidence="6">
    <location>
        <begin position="78"/>
        <end position="104"/>
    </location>
</feature>
<dbReference type="EMBL" id="CP065321">
    <property type="protein sequence ID" value="QQR29338.1"/>
    <property type="molecule type" value="Genomic_DNA"/>
</dbReference>
<dbReference type="Proteomes" id="UP000596035">
    <property type="component" value="Chromosome"/>
</dbReference>
<proteinExistence type="predicted"/>
<evidence type="ECO:0000256" key="4">
    <source>
        <dbReference type="ARBA" id="ARBA00022989"/>
    </source>
</evidence>
<keyword evidence="3 6" id="KW-0812">Transmembrane</keyword>
<dbReference type="PANTHER" id="PTHR33545:SF9">
    <property type="entry name" value="UPF0750 MEMBRANE PROTEIN YITE"/>
    <property type="match status" value="1"/>
</dbReference>
<keyword evidence="5 6" id="KW-0472">Membrane</keyword>
<name>A0AA92L6K9_9FIRM</name>
<comment type="subcellular location">
    <subcellularLocation>
        <location evidence="1">Cell membrane</location>
        <topology evidence="1">Multi-pass membrane protein</topology>
    </subcellularLocation>
</comment>
<dbReference type="InterPro" id="IPR015867">
    <property type="entry name" value="N-reg_PII/ATP_PRibTrfase_C"/>
</dbReference>
<dbReference type="Pfam" id="PF02588">
    <property type="entry name" value="YitT_membrane"/>
    <property type="match status" value="1"/>
</dbReference>
<reference evidence="8 9" key="1">
    <citation type="submission" date="2020-11" db="EMBL/GenBank/DDBJ databases">
        <title>Closed and high quality bacterial genomes of the OMM12 community.</title>
        <authorList>
            <person name="Marbouty M."/>
            <person name="Lamy-Besnier Q."/>
            <person name="Debarbieux L."/>
            <person name="Koszul R."/>
        </authorList>
    </citation>
    <scope>NUCLEOTIDE SEQUENCE [LARGE SCALE GENOMIC DNA]</scope>
    <source>
        <strain evidence="8 9">KB18</strain>
    </source>
</reference>